<dbReference type="STRING" id="1448308.A0A2T2NY92"/>
<evidence type="ECO:0000313" key="7">
    <source>
        <dbReference type="Proteomes" id="UP000240883"/>
    </source>
</evidence>
<dbReference type="GO" id="GO:0000978">
    <property type="term" value="F:RNA polymerase II cis-regulatory region sequence-specific DNA binding"/>
    <property type="evidence" value="ECO:0007669"/>
    <property type="project" value="TreeGrafter"/>
</dbReference>
<protein>
    <recommendedName>
        <fullName evidence="8">Transcription factor domain-containing protein</fullName>
    </recommendedName>
</protein>
<sequence length="494" mass="55072">MTEDSPSLAVKNGPVFLGPSSAAAFMQEVQTSAGRKRGHAESVGDNDGGSDIFPISRSKRLENRQNIQAFMEELVLPPRRIADIYLDNYWAYVYPLYPILHKQSFMKRILSMTFGRPPMLAWSSMIPFPMSIDDEQLSMEPSSSSNPLETREKSRISFFINAIKLSDILMDVLKYFYAPRSLKPVSVPGGFRSMDLTPLLEFEDAIECWKAALPTYLQYHPEMMNVDYNSPFRSEAVILHYRYLHIKILLFRPIVVDLAQSQFFNSTTSRTQTTLKHAIAASCVRSCVAAAQETIDILVKGCGRGHLPVFWHSVFNLYTAGTVVLAVLLTPSLRKSEYDNLSSLEQSFARCLECLSYFVNLEGAFAKRCLMALKAARDGANSNSASSIRNNDNLELNLPDLSATVSQDEISGSYRDLQGLDSESNHHEQLENNFVESWWPVGGLDWLNSVPVDFNDNLPNINSHYASAGQAGPSIPDSGVGTDPRRVASPVLSL</sequence>
<evidence type="ECO:0000256" key="2">
    <source>
        <dbReference type="ARBA" id="ARBA00023125"/>
    </source>
</evidence>
<evidence type="ECO:0000256" key="5">
    <source>
        <dbReference type="SAM" id="MobiDB-lite"/>
    </source>
</evidence>
<keyword evidence="2" id="KW-0238">DNA-binding</keyword>
<evidence type="ECO:0000313" key="6">
    <source>
        <dbReference type="EMBL" id="PSN70390.1"/>
    </source>
</evidence>
<feature type="region of interest" description="Disordered" evidence="5">
    <location>
        <begin position="468"/>
        <end position="494"/>
    </location>
</feature>
<dbReference type="PANTHER" id="PTHR47424:SF3">
    <property type="entry name" value="REGULATORY PROTEIN GAL4"/>
    <property type="match status" value="1"/>
</dbReference>
<keyword evidence="4" id="KW-0539">Nucleus</keyword>
<feature type="region of interest" description="Disordered" evidence="5">
    <location>
        <begin position="30"/>
        <end position="52"/>
    </location>
</feature>
<reference evidence="6 7" key="1">
    <citation type="journal article" date="2018" name="Front. Microbiol.">
        <title>Genome-Wide Analysis of Corynespora cassiicola Leaf Fall Disease Putative Effectors.</title>
        <authorList>
            <person name="Lopez D."/>
            <person name="Ribeiro S."/>
            <person name="Label P."/>
            <person name="Fumanal B."/>
            <person name="Venisse J.S."/>
            <person name="Kohler A."/>
            <person name="de Oliveira R.R."/>
            <person name="Labutti K."/>
            <person name="Lipzen A."/>
            <person name="Lail K."/>
            <person name="Bauer D."/>
            <person name="Ohm R.A."/>
            <person name="Barry K.W."/>
            <person name="Spatafora J."/>
            <person name="Grigoriev I.V."/>
            <person name="Martin F.M."/>
            <person name="Pujade-Renaud V."/>
        </authorList>
    </citation>
    <scope>NUCLEOTIDE SEQUENCE [LARGE SCALE GENOMIC DNA]</scope>
    <source>
        <strain evidence="6 7">Philippines</strain>
    </source>
</reference>
<dbReference type="GO" id="GO:0000981">
    <property type="term" value="F:DNA-binding transcription factor activity, RNA polymerase II-specific"/>
    <property type="evidence" value="ECO:0007669"/>
    <property type="project" value="TreeGrafter"/>
</dbReference>
<name>A0A2T2NY92_CORCC</name>
<gene>
    <name evidence="6" type="ORF">BS50DRAFT_632282</name>
</gene>
<accession>A0A2T2NY92</accession>
<dbReference type="OrthoDB" id="424974at2759"/>
<dbReference type="Proteomes" id="UP000240883">
    <property type="component" value="Unassembled WGS sequence"/>
</dbReference>
<evidence type="ECO:0008006" key="8">
    <source>
        <dbReference type="Google" id="ProtNLM"/>
    </source>
</evidence>
<keyword evidence="7" id="KW-1185">Reference proteome</keyword>
<dbReference type="InterPro" id="IPR051127">
    <property type="entry name" value="Fungal_SecMet_Regulators"/>
</dbReference>
<organism evidence="6 7">
    <name type="scientific">Corynespora cassiicola Philippines</name>
    <dbReference type="NCBI Taxonomy" id="1448308"/>
    <lineage>
        <taxon>Eukaryota</taxon>
        <taxon>Fungi</taxon>
        <taxon>Dikarya</taxon>
        <taxon>Ascomycota</taxon>
        <taxon>Pezizomycotina</taxon>
        <taxon>Dothideomycetes</taxon>
        <taxon>Pleosporomycetidae</taxon>
        <taxon>Pleosporales</taxon>
        <taxon>Corynesporascaceae</taxon>
        <taxon>Corynespora</taxon>
    </lineage>
</organism>
<evidence type="ECO:0000256" key="1">
    <source>
        <dbReference type="ARBA" id="ARBA00023015"/>
    </source>
</evidence>
<dbReference type="PANTHER" id="PTHR47424">
    <property type="entry name" value="REGULATORY PROTEIN GAL4"/>
    <property type="match status" value="1"/>
</dbReference>
<dbReference type="GO" id="GO:0005634">
    <property type="term" value="C:nucleus"/>
    <property type="evidence" value="ECO:0007669"/>
    <property type="project" value="TreeGrafter"/>
</dbReference>
<evidence type="ECO:0000256" key="3">
    <source>
        <dbReference type="ARBA" id="ARBA00023163"/>
    </source>
</evidence>
<dbReference type="AlphaFoldDB" id="A0A2T2NY92"/>
<dbReference type="EMBL" id="KZ678132">
    <property type="protein sequence ID" value="PSN70390.1"/>
    <property type="molecule type" value="Genomic_DNA"/>
</dbReference>
<keyword evidence="1" id="KW-0805">Transcription regulation</keyword>
<proteinExistence type="predicted"/>
<keyword evidence="3" id="KW-0804">Transcription</keyword>
<dbReference type="CDD" id="cd12148">
    <property type="entry name" value="fungal_TF_MHR"/>
    <property type="match status" value="1"/>
</dbReference>
<dbReference type="GO" id="GO:0000435">
    <property type="term" value="P:positive regulation of transcription from RNA polymerase II promoter by galactose"/>
    <property type="evidence" value="ECO:0007669"/>
    <property type="project" value="TreeGrafter"/>
</dbReference>
<evidence type="ECO:0000256" key="4">
    <source>
        <dbReference type="ARBA" id="ARBA00023242"/>
    </source>
</evidence>